<gene>
    <name evidence="2" type="ORF">DM02DRAFT_729595</name>
</gene>
<accession>A0A2V1DKY4</accession>
<keyword evidence="3" id="KW-1185">Reference proteome</keyword>
<evidence type="ECO:0000256" key="1">
    <source>
        <dbReference type="SAM" id="MobiDB-lite"/>
    </source>
</evidence>
<dbReference type="AlphaFoldDB" id="A0A2V1DKY4"/>
<reference evidence="2 3" key="1">
    <citation type="journal article" date="2018" name="Sci. Rep.">
        <title>Comparative genomics provides insights into the lifestyle and reveals functional heterogeneity of dark septate endophytic fungi.</title>
        <authorList>
            <person name="Knapp D.G."/>
            <person name="Nemeth J.B."/>
            <person name="Barry K."/>
            <person name="Hainaut M."/>
            <person name="Henrissat B."/>
            <person name="Johnson J."/>
            <person name="Kuo A."/>
            <person name="Lim J.H.P."/>
            <person name="Lipzen A."/>
            <person name="Nolan M."/>
            <person name="Ohm R.A."/>
            <person name="Tamas L."/>
            <person name="Grigoriev I.V."/>
            <person name="Spatafora J.W."/>
            <person name="Nagy L.G."/>
            <person name="Kovacs G.M."/>
        </authorList>
    </citation>
    <scope>NUCLEOTIDE SEQUENCE [LARGE SCALE GENOMIC DNA]</scope>
    <source>
        <strain evidence="2 3">DSE2036</strain>
    </source>
</reference>
<evidence type="ECO:0000313" key="3">
    <source>
        <dbReference type="Proteomes" id="UP000244855"/>
    </source>
</evidence>
<feature type="region of interest" description="Disordered" evidence="1">
    <location>
        <begin position="106"/>
        <end position="127"/>
    </location>
</feature>
<name>A0A2V1DKY4_9PLEO</name>
<protein>
    <submittedName>
        <fullName evidence="2">Uncharacterized protein</fullName>
    </submittedName>
</protein>
<organism evidence="2 3">
    <name type="scientific">Periconia macrospinosa</name>
    <dbReference type="NCBI Taxonomy" id="97972"/>
    <lineage>
        <taxon>Eukaryota</taxon>
        <taxon>Fungi</taxon>
        <taxon>Dikarya</taxon>
        <taxon>Ascomycota</taxon>
        <taxon>Pezizomycotina</taxon>
        <taxon>Dothideomycetes</taxon>
        <taxon>Pleosporomycetidae</taxon>
        <taxon>Pleosporales</taxon>
        <taxon>Massarineae</taxon>
        <taxon>Periconiaceae</taxon>
        <taxon>Periconia</taxon>
    </lineage>
</organism>
<proteinExistence type="predicted"/>
<dbReference type="Proteomes" id="UP000244855">
    <property type="component" value="Unassembled WGS sequence"/>
</dbReference>
<dbReference type="EMBL" id="KZ805404">
    <property type="protein sequence ID" value="PVH98867.1"/>
    <property type="molecule type" value="Genomic_DNA"/>
</dbReference>
<sequence>MTTVWPTLWFGHSDVAPATPHTHTHTVQAVQLILYGAKLQARQARMGGIYTIHASDRRPTPATLRLSELMVRIQHMEKHAEAGVVDLAGRGFQAFMAECRAKSSYKQGERRAAPHPPGPSPLAKSGPFAICTHEQPPATLTAHCITTTVDHPQRSGGIHHRVEVSWCCVGCHASSHPRPNLMPLALPHPNTEPFVSTVNHIRWTAK</sequence>
<evidence type="ECO:0000313" key="2">
    <source>
        <dbReference type="EMBL" id="PVH98867.1"/>
    </source>
</evidence>